<feature type="compositionally biased region" description="Low complexity" evidence="3">
    <location>
        <begin position="14"/>
        <end position="27"/>
    </location>
</feature>
<dbReference type="GO" id="GO:0008270">
    <property type="term" value="F:zinc ion binding"/>
    <property type="evidence" value="ECO:0007669"/>
    <property type="project" value="InterPro"/>
</dbReference>
<evidence type="ECO:0000313" key="5">
    <source>
        <dbReference type="EMBL" id="KAK8147731.1"/>
    </source>
</evidence>
<dbReference type="AlphaFoldDB" id="A0AAW0S1N3"/>
<dbReference type="InterPro" id="IPR001138">
    <property type="entry name" value="Zn2Cys6_DnaBD"/>
</dbReference>
<dbReference type="GO" id="GO:0045944">
    <property type="term" value="P:positive regulation of transcription by RNA polymerase II"/>
    <property type="evidence" value="ECO:0007669"/>
    <property type="project" value="TreeGrafter"/>
</dbReference>
<keyword evidence="6" id="KW-1185">Reference proteome</keyword>
<evidence type="ECO:0000259" key="4">
    <source>
        <dbReference type="PROSITE" id="PS50048"/>
    </source>
</evidence>
<dbReference type="GO" id="GO:0000981">
    <property type="term" value="F:DNA-binding transcription factor activity, RNA polymerase II-specific"/>
    <property type="evidence" value="ECO:0007669"/>
    <property type="project" value="InterPro"/>
</dbReference>
<dbReference type="PROSITE" id="PS50048">
    <property type="entry name" value="ZN2_CY6_FUNGAL_2"/>
    <property type="match status" value="1"/>
</dbReference>
<dbReference type="CDD" id="cd00067">
    <property type="entry name" value="GAL4"/>
    <property type="match status" value="1"/>
</dbReference>
<proteinExistence type="predicted"/>
<comment type="caution">
    <text evidence="5">The sequence shown here is derived from an EMBL/GenBank/DDBJ whole genome shotgun (WGS) entry which is preliminary data.</text>
</comment>
<dbReference type="InterPro" id="IPR021858">
    <property type="entry name" value="Fun_TF"/>
</dbReference>
<feature type="region of interest" description="Disordered" evidence="3">
    <location>
        <begin position="1"/>
        <end position="27"/>
    </location>
</feature>
<dbReference type="Proteomes" id="UP001397290">
    <property type="component" value="Unassembled WGS sequence"/>
</dbReference>
<evidence type="ECO:0000256" key="3">
    <source>
        <dbReference type="SAM" id="MobiDB-lite"/>
    </source>
</evidence>
<feature type="domain" description="Zn(2)-C6 fungal-type" evidence="4">
    <location>
        <begin position="31"/>
        <end position="59"/>
    </location>
</feature>
<protein>
    <recommendedName>
        <fullName evidence="4">Zn(2)-C6 fungal-type domain-containing protein</fullName>
    </recommendedName>
</protein>
<name>A0AAW0S1N3_9HYPO</name>
<dbReference type="GO" id="GO:0005634">
    <property type="term" value="C:nucleus"/>
    <property type="evidence" value="ECO:0007669"/>
    <property type="project" value="UniProtKB-SubCell"/>
</dbReference>
<organism evidence="5 6">
    <name type="scientific">Beauveria asiatica</name>
    <dbReference type="NCBI Taxonomy" id="1069075"/>
    <lineage>
        <taxon>Eukaryota</taxon>
        <taxon>Fungi</taxon>
        <taxon>Dikarya</taxon>
        <taxon>Ascomycota</taxon>
        <taxon>Pezizomycotina</taxon>
        <taxon>Sordariomycetes</taxon>
        <taxon>Hypocreomycetidae</taxon>
        <taxon>Hypocreales</taxon>
        <taxon>Cordycipitaceae</taxon>
        <taxon>Beauveria</taxon>
    </lineage>
</organism>
<evidence type="ECO:0000256" key="2">
    <source>
        <dbReference type="ARBA" id="ARBA00023242"/>
    </source>
</evidence>
<sequence length="705" mass="77178">MVVGMQQAGKPANRSSLLSLSPPSAARSLHGCWTCRVRRKKCDERRSVCTPCASLDLECHGYGQKPAWMDNGARQREKALFFKQIVCEKKAKKGRQRAQTVFIAQSPHDAFGATQADVAANMMDLHSACAMPPTELSFEQMHAQNLAMAAVADPAEWSTAPSSDITTESASPFFGGTNDYSPNSTGLYHSMDTGSGPMSAPFFADTSGPESSNLLGFSEAEVSWGDILTGFDEFLDTAFHKNDISAGYAPTGEATGPHNSVTQQAPVAAAALSAWHPAKDTSEDEVPEEEAEDVIFMHFLDQVFYLQYPYYLSRDGRERGWLFSILRRVKPAYYATLAQSERHFLATVPHNNGIANSLTRRRAGTTYYELAIHGMRYIMAGANGRTSLVQSIEALTSLLQLLFLEGFMGGTENWKDLLRAAATLVPALVTARKSTTPQKGDDMCSRKQNRHAGLSPELGRACCVMLGSFVSLDIMAAASTRGENFLDIDHVKELENLGTSVQSMMGCSNTTMALICQISELERWKKDAQAAHRLSIVDLVRRGAKIEDRLRQEMGGSTGASAEARLSRESSSELPARPTHPAVNRVYLLAATIYLHVILSGAHPHLPEIKQAVAAVLEALMDLRSSVLLQSLSWPFCVAGCLATEDQYSSFRLLFSATASWNATNGTWTEACRIIKDCWSRRSSPDENCDWASIMDQDGCHVLLR</sequence>
<comment type="subcellular location">
    <subcellularLocation>
        <location evidence="1">Nucleus</location>
    </subcellularLocation>
</comment>
<dbReference type="GO" id="GO:0000976">
    <property type="term" value="F:transcription cis-regulatory region binding"/>
    <property type="evidence" value="ECO:0007669"/>
    <property type="project" value="TreeGrafter"/>
</dbReference>
<gene>
    <name evidence="5" type="ORF">G3M48_001087</name>
</gene>
<feature type="region of interest" description="Disordered" evidence="3">
    <location>
        <begin position="551"/>
        <end position="577"/>
    </location>
</feature>
<dbReference type="EMBL" id="JAAHCF010000129">
    <property type="protein sequence ID" value="KAK8147731.1"/>
    <property type="molecule type" value="Genomic_DNA"/>
</dbReference>
<dbReference type="InterPro" id="IPR036864">
    <property type="entry name" value="Zn2-C6_fun-type_DNA-bd_sf"/>
</dbReference>
<dbReference type="Pfam" id="PF11951">
    <property type="entry name" value="Fungal_trans_2"/>
    <property type="match status" value="1"/>
</dbReference>
<accession>A0AAW0S1N3</accession>
<dbReference type="PANTHER" id="PTHR37534">
    <property type="entry name" value="TRANSCRIPTIONAL ACTIVATOR PROTEIN UGA3"/>
    <property type="match status" value="1"/>
</dbReference>
<dbReference type="PANTHER" id="PTHR37534:SF26">
    <property type="entry name" value="TRANSCRIPTION FACTOR, PUTATIVE-RELATED"/>
    <property type="match status" value="1"/>
</dbReference>
<dbReference type="PROSITE" id="PS00463">
    <property type="entry name" value="ZN2_CY6_FUNGAL_1"/>
    <property type="match status" value="1"/>
</dbReference>
<reference evidence="5 6" key="1">
    <citation type="submission" date="2020-02" db="EMBL/GenBank/DDBJ databases">
        <title>Comparative genomics of the hypocrealean fungal genus Beauvera.</title>
        <authorList>
            <person name="Showalter D.N."/>
            <person name="Bushley K.E."/>
            <person name="Rehner S.A."/>
        </authorList>
    </citation>
    <scope>NUCLEOTIDE SEQUENCE [LARGE SCALE GENOMIC DNA]</scope>
    <source>
        <strain evidence="5 6">ARSEF4384</strain>
    </source>
</reference>
<dbReference type="SMART" id="SM00066">
    <property type="entry name" value="GAL4"/>
    <property type="match status" value="1"/>
</dbReference>
<evidence type="ECO:0000313" key="6">
    <source>
        <dbReference type="Proteomes" id="UP001397290"/>
    </source>
</evidence>
<dbReference type="Pfam" id="PF00172">
    <property type="entry name" value="Zn_clus"/>
    <property type="match status" value="1"/>
</dbReference>
<keyword evidence="2" id="KW-0539">Nucleus</keyword>
<evidence type="ECO:0000256" key="1">
    <source>
        <dbReference type="ARBA" id="ARBA00004123"/>
    </source>
</evidence>
<dbReference type="SUPFAM" id="SSF57701">
    <property type="entry name" value="Zn2/Cys6 DNA-binding domain"/>
    <property type="match status" value="1"/>
</dbReference>